<comment type="similarity">
    <text evidence="2 10">Belongs to the Mediator complex subunit 13 family.</text>
</comment>
<feature type="region of interest" description="Disordered" evidence="11">
    <location>
        <begin position="381"/>
        <end position="406"/>
    </location>
</feature>
<comment type="function">
    <text evidence="10">Component of the SRB8-11 complex. The SRB8-11 complex is a regulatory module of the Mediator complex which is itself involved in regulation of basal and activated RNA polymerase II-dependent transcription. The SRB8-11 complex may be involved in the transcriptional repression of a subset of genes regulated by Mediator. It may inhibit the association of the Mediator complex with RNA polymerase II to form the holoenzyme complex.</text>
</comment>
<evidence type="ECO:0000256" key="6">
    <source>
        <dbReference type="ARBA" id="ARBA00023159"/>
    </source>
</evidence>
<evidence type="ECO:0000256" key="3">
    <source>
        <dbReference type="ARBA" id="ARBA00019618"/>
    </source>
</evidence>
<dbReference type="InterPro" id="IPR009401">
    <property type="entry name" value="Med13_C"/>
</dbReference>
<feature type="compositionally biased region" description="Low complexity" evidence="11">
    <location>
        <begin position="722"/>
        <end position="737"/>
    </location>
</feature>
<feature type="compositionally biased region" description="Pro residues" evidence="11">
    <location>
        <begin position="390"/>
        <end position="402"/>
    </location>
</feature>
<gene>
    <name evidence="14" type="ORF">PISMIDRAFT_29795</name>
</gene>
<feature type="compositionally biased region" description="Low complexity" evidence="11">
    <location>
        <begin position="498"/>
        <end position="513"/>
    </location>
</feature>
<dbReference type="STRING" id="765257.A0A0C9ZQB0"/>
<proteinExistence type="inferred from homology"/>
<feature type="compositionally biased region" description="Low complexity" evidence="11">
    <location>
        <begin position="12"/>
        <end position="21"/>
    </location>
</feature>
<evidence type="ECO:0000256" key="7">
    <source>
        <dbReference type="ARBA" id="ARBA00023163"/>
    </source>
</evidence>
<comment type="subunit">
    <text evidence="10">Component of the SRB8-11 complex, which itself associates with the Mediator complex.</text>
</comment>
<evidence type="ECO:0000256" key="5">
    <source>
        <dbReference type="ARBA" id="ARBA00023015"/>
    </source>
</evidence>
<evidence type="ECO:0000259" key="13">
    <source>
        <dbReference type="Pfam" id="PF11597"/>
    </source>
</evidence>
<evidence type="ECO:0000256" key="2">
    <source>
        <dbReference type="ARBA" id="ARBA00009354"/>
    </source>
</evidence>
<evidence type="ECO:0000256" key="11">
    <source>
        <dbReference type="SAM" id="MobiDB-lite"/>
    </source>
</evidence>
<keyword evidence="8 10" id="KW-0539">Nucleus</keyword>
<dbReference type="Proteomes" id="UP000054018">
    <property type="component" value="Unassembled WGS sequence"/>
</dbReference>
<feature type="region of interest" description="Disordered" evidence="11">
    <location>
        <begin position="775"/>
        <end position="827"/>
    </location>
</feature>
<keyword evidence="4 10" id="KW-0678">Repressor</keyword>
<keyword evidence="15" id="KW-1185">Reference proteome</keyword>
<keyword evidence="6 10" id="KW-0010">Activator</keyword>
<feature type="domain" description="Mediator complex subunit Med13 N-terminal" evidence="13">
    <location>
        <begin position="33"/>
        <end position="374"/>
    </location>
</feature>
<evidence type="ECO:0000256" key="9">
    <source>
        <dbReference type="ARBA" id="ARBA00032008"/>
    </source>
</evidence>
<feature type="region of interest" description="Disordered" evidence="11">
    <location>
        <begin position="703"/>
        <end position="762"/>
    </location>
</feature>
<dbReference type="GO" id="GO:0016592">
    <property type="term" value="C:mediator complex"/>
    <property type="evidence" value="ECO:0007669"/>
    <property type="project" value="InterPro"/>
</dbReference>
<feature type="region of interest" description="Disordered" evidence="11">
    <location>
        <begin position="478"/>
        <end position="573"/>
    </location>
</feature>
<feature type="compositionally biased region" description="Polar residues" evidence="11">
    <location>
        <begin position="514"/>
        <end position="573"/>
    </location>
</feature>
<dbReference type="Pfam" id="PF06333">
    <property type="entry name" value="Med13_C"/>
    <property type="match status" value="1"/>
</dbReference>
<reference evidence="14 15" key="1">
    <citation type="submission" date="2014-04" db="EMBL/GenBank/DDBJ databases">
        <authorList>
            <consortium name="DOE Joint Genome Institute"/>
            <person name="Kuo A."/>
            <person name="Kohler A."/>
            <person name="Costa M.D."/>
            <person name="Nagy L.G."/>
            <person name="Floudas D."/>
            <person name="Copeland A."/>
            <person name="Barry K.W."/>
            <person name="Cichocki N."/>
            <person name="Veneault-Fourrey C."/>
            <person name="LaButti K."/>
            <person name="Lindquist E.A."/>
            <person name="Lipzen A."/>
            <person name="Lundell T."/>
            <person name="Morin E."/>
            <person name="Murat C."/>
            <person name="Sun H."/>
            <person name="Tunlid A."/>
            <person name="Henrissat B."/>
            <person name="Grigoriev I.V."/>
            <person name="Hibbett D.S."/>
            <person name="Martin F."/>
            <person name="Nordberg H.P."/>
            <person name="Cantor M.N."/>
            <person name="Hua S.X."/>
        </authorList>
    </citation>
    <scope>NUCLEOTIDE SEQUENCE [LARGE SCALE GENOMIC DNA]</scope>
    <source>
        <strain evidence="14 15">441</strain>
    </source>
</reference>
<evidence type="ECO:0000256" key="8">
    <source>
        <dbReference type="ARBA" id="ARBA00023242"/>
    </source>
</evidence>
<dbReference type="Pfam" id="PF11597">
    <property type="entry name" value="Med13_N"/>
    <property type="match status" value="1"/>
</dbReference>
<evidence type="ECO:0000256" key="1">
    <source>
        <dbReference type="ARBA" id="ARBA00004123"/>
    </source>
</evidence>
<sequence>MAHKHDGHASAHHSTTSNSSHLPSLVAPSDKLFAAVITLPVDPRVVFATYTPDSESPSYEVLERGRRHLVSRNRSLSFFDSIFHHTHVNGESPALHAFMLTSGDSTDTCLSTLGELSPDGLKVSELSSFRTRDLYPCSPACADQLSPCSECLDSSSRPSSSGPSFSAANLLPRKPLRGVYFHFLEAIRTRLIDDITEASRNVASGGGSAHRLLNGFLLSPSPSSDEWAADWSHCAKLRPLVHCQLEIHLNLSRLEVSTNFRPTDFLPLEITLPPAAGAPITLLPFGVPAYFLSAYAGPTSAITSQFEQSLAGLGVGEWKSCGTSSQSEKNKQSRPNAQRQQDPTYIIAWLAVQNKQGEDKGMPIIWPSRLCLSSTTITQQSTRSLSHTPELPPQLQPSPPLPSSSILAESASSELGNTLSVPSISVLTNRALLRRTCVSPTSDLLRAFRYVSLSKSSNIDTVTSEVSSYIESVAREREKERERIRREREAQLTGSPRTATTPIAVPATATVPASTQTLVSASTPDESTLSVPPSTTVGLSQPSPSDTQDTNTPTISTFYPSPPSTNGKPTTQSVDSVATPAMVHTDPPAPSDQPEPAATPFESTFDAFENMGTPWSQAPSDLMNLGMGYGMSFDMNVDDITGGGGGGASGGSRVNMDFEDGLTFTEDDFDFFDRPSGAARASVVPSGLVPAVGPPTTFGFSPGLLSSGDRLRGTTNAAPTVSNTSHTTTIPSTDTFTPRASDANAHHPTHGYTDPLPSPEVTPYAQSVAATPQIHQPKSLPATSTFDPIPFAQSHRLSDSKYDKGKFALPSPPDEEDRTEPIPLVSPASANGWKARYSAATDPRVGVVRRLIGVKRKSIDQGRPRRPRPSWLDDYDNVRDETESVIVEPDEPDSDALSDTDELDTVDVGALPQPATPPPAYLPLGASLLHMQFHHPYLLPLSKPLRPPGAAVAPMTIPSVVPVSVPTPVSPAAVLGAASEKSKSLEAAGSTVAREVVENVVFAKAWRASKVHPLPSKQDDIWPADLAVVAGIISRVRALDGPLELSSFLDRRTETNHGAGALSPQSTPAMAERKFFQRLEPPMLSTGKGDHVMQLLPSSIRFWGKLGLTPLGGPKDVTSFLVIEDNGPLQPQTAATWLRRMSSVYTGHHLGSHNLGIHALCISDGILAWRLDTLRKYLVSFIGGFSSVSNSLVIYIAIPGSTMSLASPLFRQILSTIKRLQKSCTDYPVLFHLLPEAVIATHDWTDNVTELEAICFSVYQRLSRPVTRTMSREILEAGEPTRAYFQEPLFTLSRPITPTVLFSQRGQARSLDVLDRHMFLHVGYRFSSCGKWLLASCVDQRGEGYDVGTWLTQDDVETSAVVQIWNFVAQFARRANIEWRLVITKLGVLSASEFDAWIHHLSATVSLCRDMPPFHISLLSADCTTSWPLLQNLPSNVSHQAPPRRTSNKDSTKPLYVDVSTAATYCLFPTIRIPLAAPTTQHWAGASYIPDSEGAPATDILPLLPISTTILLHSLPKQAATGAIYPALHVHLLHTLRSPDSSLACSDDTLHQEITRNYHELAVLAHARGQGSDDHPLLPLHLAAIEIMHDALRKEDTE</sequence>
<evidence type="ECO:0000313" key="15">
    <source>
        <dbReference type="Proteomes" id="UP000054018"/>
    </source>
</evidence>
<dbReference type="PANTHER" id="PTHR48249:SF3">
    <property type="entry name" value="MEDIATOR OF RNA POLYMERASE II TRANSCRIPTION SUBUNIT 13"/>
    <property type="match status" value="1"/>
</dbReference>
<comment type="subcellular location">
    <subcellularLocation>
        <location evidence="1 10">Nucleus</location>
    </subcellularLocation>
</comment>
<dbReference type="InterPro" id="IPR051139">
    <property type="entry name" value="Mediator_complx_sub13"/>
</dbReference>
<dbReference type="GO" id="GO:0045944">
    <property type="term" value="P:positive regulation of transcription by RNA polymerase II"/>
    <property type="evidence" value="ECO:0007669"/>
    <property type="project" value="TreeGrafter"/>
</dbReference>
<name>A0A0C9ZQB0_9AGAM</name>
<feature type="domain" description="Mediator complex subunit Med13 C-terminal" evidence="12">
    <location>
        <begin position="1287"/>
        <end position="1585"/>
    </location>
</feature>
<dbReference type="EMBL" id="KN833745">
    <property type="protein sequence ID" value="KIK21913.1"/>
    <property type="molecule type" value="Genomic_DNA"/>
</dbReference>
<dbReference type="InterPro" id="IPR021643">
    <property type="entry name" value="Mediator_Med13_N"/>
</dbReference>
<evidence type="ECO:0000256" key="10">
    <source>
        <dbReference type="RuleBase" id="RU364134"/>
    </source>
</evidence>
<evidence type="ECO:0000256" key="4">
    <source>
        <dbReference type="ARBA" id="ARBA00022491"/>
    </source>
</evidence>
<protein>
    <recommendedName>
        <fullName evidence="3 10">Mediator of RNA polymerase II transcription subunit 13</fullName>
    </recommendedName>
    <alternativeName>
        <fullName evidence="9 10">Mediator complex subunit 13</fullName>
    </alternativeName>
</protein>
<reference evidence="15" key="2">
    <citation type="submission" date="2015-01" db="EMBL/GenBank/DDBJ databases">
        <title>Evolutionary Origins and Diversification of the Mycorrhizal Mutualists.</title>
        <authorList>
            <consortium name="DOE Joint Genome Institute"/>
            <consortium name="Mycorrhizal Genomics Consortium"/>
            <person name="Kohler A."/>
            <person name="Kuo A."/>
            <person name="Nagy L.G."/>
            <person name="Floudas D."/>
            <person name="Copeland A."/>
            <person name="Barry K.W."/>
            <person name="Cichocki N."/>
            <person name="Veneault-Fourrey C."/>
            <person name="LaButti K."/>
            <person name="Lindquist E.A."/>
            <person name="Lipzen A."/>
            <person name="Lundell T."/>
            <person name="Morin E."/>
            <person name="Murat C."/>
            <person name="Riley R."/>
            <person name="Ohm R."/>
            <person name="Sun H."/>
            <person name="Tunlid A."/>
            <person name="Henrissat B."/>
            <person name="Grigoriev I.V."/>
            <person name="Hibbett D.S."/>
            <person name="Martin F."/>
        </authorList>
    </citation>
    <scope>NUCLEOTIDE SEQUENCE [LARGE SCALE GENOMIC DNA]</scope>
    <source>
        <strain evidence="15">441</strain>
    </source>
</reference>
<evidence type="ECO:0000259" key="12">
    <source>
        <dbReference type="Pfam" id="PF06333"/>
    </source>
</evidence>
<dbReference type="GO" id="GO:0003713">
    <property type="term" value="F:transcription coactivator activity"/>
    <property type="evidence" value="ECO:0007669"/>
    <property type="project" value="TreeGrafter"/>
</dbReference>
<dbReference type="HOGENOM" id="CLU_243920_0_0_1"/>
<organism evidence="14 15">
    <name type="scientific">Pisolithus microcarpus 441</name>
    <dbReference type="NCBI Taxonomy" id="765257"/>
    <lineage>
        <taxon>Eukaryota</taxon>
        <taxon>Fungi</taxon>
        <taxon>Dikarya</taxon>
        <taxon>Basidiomycota</taxon>
        <taxon>Agaricomycotina</taxon>
        <taxon>Agaricomycetes</taxon>
        <taxon>Agaricomycetidae</taxon>
        <taxon>Boletales</taxon>
        <taxon>Sclerodermatineae</taxon>
        <taxon>Pisolithaceae</taxon>
        <taxon>Pisolithus</taxon>
    </lineage>
</organism>
<feature type="compositionally biased region" description="Polar residues" evidence="11">
    <location>
        <begin position="775"/>
        <end position="786"/>
    </location>
</feature>
<keyword evidence="7 10" id="KW-0804">Transcription</keyword>
<feature type="region of interest" description="Disordered" evidence="11">
    <location>
        <begin position="1"/>
        <end position="22"/>
    </location>
</feature>
<accession>A0A0C9ZQB0</accession>
<dbReference type="PANTHER" id="PTHR48249">
    <property type="entry name" value="MEDIATOR OF RNA POLYMERASE II TRANSCRIPTION SUBUNIT 13"/>
    <property type="match status" value="1"/>
</dbReference>
<feature type="region of interest" description="Disordered" evidence="11">
    <location>
        <begin position="858"/>
        <end position="877"/>
    </location>
</feature>
<feature type="compositionally biased region" description="Basic and acidic residues" evidence="11">
    <location>
        <begin position="478"/>
        <end position="490"/>
    </location>
</feature>
<feature type="compositionally biased region" description="Basic and acidic residues" evidence="11">
    <location>
        <begin position="796"/>
        <end position="806"/>
    </location>
</feature>
<keyword evidence="5 10" id="KW-0805">Transcription regulation</keyword>
<evidence type="ECO:0000313" key="14">
    <source>
        <dbReference type="EMBL" id="KIK21913.1"/>
    </source>
</evidence>
<dbReference type="OrthoDB" id="103819at2759"/>